<evidence type="ECO:0000313" key="2">
    <source>
        <dbReference type="EMBL" id="AXH59786.1"/>
    </source>
</evidence>
<dbReference type="GeneID" id="39474283"/>
<evidence type="ECO:0008006" key="4">
    <source>
        <dbReference type="Google" id="ProtNLM"/>
    </source>
</evidence>
<evidence type="ECO:0000313" key="3">
    <source>
        <dbReference type="Proteomes" id="UP000006426"/>
    </source>
</evidence>
<keyword evidence="1" id="KW-1133">Transmembrane helix</keyword>
<dbReference type="RefSeq" id="WP_005741939.1">
    <property type="nucleotide sequence ID" value="NZ_CP031226.1"/>
</dbReference>
<evidence type="ECO:0000256" key="1">
    <source>
        <dbReference type="SAM" id="Phobius"/>
    </source>
</evidence>
<name>A0AAD0PW00_PSEAV</name>
<reference evidence="2 3" key="1">
    <citation type="journal article" date="2011" name="PLoS Pathog.">
        <title>Dynamic evolution of pathogenicity revealed by sequencing and comparative genomics of 19 Pseudomonas syringae isolates.</title>
        <authorList>
            <person name="Baltrus D.A."/>
            <person name="Nishimura M.T."/>
            <person name="Romanchuk A."/>
            <person name="Chang J.H."/>
            <person name="Mukhtar M.S."/>
            <person name="Cherkis K."/>
            <person name="Roach J."/>
            <person name="Grant S.R."/>
            <person name="Jones C.D."/>
            <person name="Dangl J.L."/>
        </authorList>
    </citation>
    <scope>NUCLEOTIDE SEQUENCE [LARGE SCALE GENOMIC DNA]</scope>
    <source>
        <strain evidence="2 3">M301315</strain>
    </source>
</reference>
<sequence length="194" mass="21717">MHACRGHNSKKVSGSLDDFDGKYSRDRHDPDFHSVLIDRVMPEWNKTGAFSYSYLQSIPKDEFTASCERSGLDCYIGSDIEGSALGERLKQSLGPIHEHSVAQHSDRPIVFGYALNDETTTSVATTVLYIYDHGEARVIASPVMGTYIHDHIKLNFFILVCCASNAWLFGTIFLLSFHKRRFAKRAGSRKAPAV</sequence>
<dbReference type="AlphaFoldDB" id="A0AAD0PW00"/>
<proteinExistence type="predicted"/>
<geneLocation type="plasmid" evidence="3">
    <name>pmppla107</name>
</geneLocation>
<organism evidence="2 3">
    <name type="scientific">Pseudomonas amygdali pv. lachrymans str. M301315</name>
    <dbReference type="NCBI Taxonomy" id="629260"/>
    <lineage>
        <taxon>Bacteria</taxon>
        <taxon>Pseudomonadati</taxon>
        <taxon>Pseudomonadota</taxon>
        <taxon>Gammaproteobacteria</taxon>
        <taxon>Pseudomonadales</taxon>
        <taxon>Pseudomonadaceae</taxon>
        <taxon>Pseudomonas</taxon>
        <taxon>Pseudomonas amygdali</taxon>
    </lineage>
</organism>
<accession>A0AAD0PW00</accession>
<keyword evidence="2" id="KW-0614">Plasmid</keyword>
<dbReference type="Proteomes" id="UP000006426">
    <property type="component" value="Plasmid pmppla107"/>
</dbReference>
<keyword evidence="1" id="KW-0472">Membrane</keyword>
<protein>
    <recommendedName>
        <fullName evidence="4">Transmembrane protein</fullName>
    </recommendedName>
</protein>
<feature type="transmembrane region" description="Helical" evidence="1">
    <location>
        <begin position="154"/>
        <end position="175"/>
    </location>
</feature>
<gene>
    <name evidence="2" type="ORF">PLA107_031680</name>
</gene>
<keyword evidence="1" id="KW-0812">Transmembrane</keyword>
<dbReference type="EMBL" id="CP031226">
    <property type="protein sequence ID" value="AXH59786.1"/>
    <property type="molecule type" value="Genomic_DNA"/>
</dbReference>